<evidence type="ECO:0000256" key="1">
    <source>
        <dbReference type="SAM" id="MobiDB-lite"/>
    </source>
</evidence>
<protein>
    <submittedName>
        <fullName evidence="2">Uncharacterized protein</fullName>
    </submittedName>
</protein>
<proteinExistence type="predicted"/>
<feature type="region of interest" description="Disordered" evidence="1">
    <location>
        <begin position="30"/>
        <end position="60"/>
    </location>
</feature>
<keyword evidence="3" id="KW-1185">Reference proteome</keyword>
<name>A0A843XP54_COLES</name>
<dbReference type="Proteomes" id="UP000652761">
    <property type="component" value="Unassembled WGS sequence"/>
</dbReference>
<gene>
    <name evidence="2" type="ORF">Taro_053983</name>
</gene>
<comment type="caution">
    <text evidence="2">The sequence shown here is derived from an EMBL/GenBank/DDBJ whole genome shotgun (WGS) entry which is preliminary data.</text>
</comment>
<reference evidence="2" key="1">
    <citation type="submission" date="2017-07" db="EMBL/GenBank/DDBJ databases">
        <title>Taro Niue Genome Assembly and Annotation.</title>
        <authorList>
            <person name="Atibalentja N."/>
            <person name="Keating K."/>
            <person name="Fields C.J."/>
        </authorList>
    </citation>
    <scope>NUCLEOTIDE SEQUENCE</scope>
    <source>
        <strain evidence="2">Niue_2</strain>
        <tissue evidence="2">Leaf</tissue>
    </source>
</reference>
<dbReference type="AlphaFoldDB" id="A0A843XP54"/>
<organism evidence="2 3">
    <name type="scientific">Colocasia esculenta</name>
    <name type="common">Wild taro</name>
    <name type="synonym">Arum esculentum</name>
    <dbReference type="NCBI Taxonomy" id="4460"/>
    <lineage>
        <taxon>Eukaryota</taxon>
        <taxon>Viridiplantae</taxon>
        <taxon>Streptophyta</taxon>
        <taxon>Embryophyta</taxon>
        <taxon>Tracheophyta</taxon>
        <taxon>Spermatophyta</taxon>
        <taxon>Magnoliopsida</taxon>
        <taxon>Liliopsida</taxon>
        <taxon>Araceae</taxon>
        <taxon>Aroideae</taxon>
        <taxon>Colocasieae</taxon>
        <taxon>Colocasia</taxon>
    </lineage>
</organism>
<evidence type="ECO:0000313" key="3">
    <source>
        <dbReference type="Proteomes" id="UP000652761"/>
    </source>
</evidence>
<dbReference type="EMBL" id="NMUH01010419">
    <property type="protein sequence ID" value="MQM20953.1"/>
    <property type="molecule type" value="Genomic_DNA"/>
</dbReference>
<sequence length="174" mass="19438">MKDYDAILGLDWLEEHYALVDCRGPPRITISTIPLHPDGAPPDSSPDPSDHGGALPDRRPDYRIKEGRLPFHAYRSEAGEGNQTRKCPLPRPAVLVEEERTYIIPRAISPLQKAQDSSYLIRRKQAATALAIKLSALLYVIPLEHTKDVVALRNLGFEFPFTKNNDYPRGSLAA</sequence>
<accession>A0A843XP54</accession>
<evidence type="ECO:0000313" key="2">
    <source>
        <dbReference type="EMBL" id="MQM20953.1"/>
    </source>
</evidence>